<evidence type="ECO:0000313" key="15">
    <source>
        <dbReference type="EMBL" id="MDO7788726.1"/>
    </source>
</evidence>
<dbReference type="PANTHER" id="PTHR36531">
    <property type="entry name" value="CRISPR-ASSOCIATED EXONUCLEASE CAS4"/>
    <property type="match status" value="1"/>
</dbReference>
<evidence type="ECO:0000256" key="10">
    <source>
        <dbReference type="ARBA" id="ARBA00023014"/>
    </source>
</evidence>
<dbReference type="InterPro" id="IPR011604">
    <property type="entry name" value="PDDEXK-like_dom_sf"/>
</dbReference>
<dbReference type="PANTHER" id="PTHR36531:SF6">
    <property type="entry name" value="DNA REPLICATION ATP-DEPENDENT HELICASE_NUCLEASE DNA2"/>
    <property type="match status" value="1"/>
</dbReference>
<comment type="cofactor">
    <cofactor evidence="1">
        <name>[4Fe-4S] cluster</name>
        <dbReference type="ChEBI" id="CHEBI:49883"/>
    </cofactor>
</comment>
<keyword evidence="5 13" id="KW-0540">Nuclease</keyword>
<feature type="domain" description="DUF83" evidence="14">
    <location>
        <begin position="14"/>
        <end position="202"/>
    </location>
</feature>
<name>A0AAW7ZHB7_9FIRM</name>
<dbReference type="NCBIfam" id="TIGR00372">
    <property type="entry name" value="cas4"/>
    <property type="match status" value="1"/>
</dbReference>
<dbReference type="InterPro" id="IPR051827">
    <property type="entry name" value="Cas4_exonuclease"/>
</dbReference>
<dbReference type="Proteomes" id="UP001172911">
    <property type="component" value="Unassembled WGS sequence"/>
</dbReference>
<evidence type="ECO:0000256" key="9">
    <source>
        <dbReference type="ARBA" id="ARBA00023004"/>
    </source>
</evidence>
<reference evidence="15" key="1">
    <citation type="journal article" date="2023" name="J. Hazard. Mater.">
        <title>Anaerobic biodegradation of pyrene and benzo[a]pyrene by a new sulfate-reducing Desulforamulus aquiferis strain DSA.</title>
        <authorList>
            <person name="Zhang Z."/>
            <person name="Sun J."/>
            <person name="Gong X."/>
            <person name="Wang C."/>
            <person name="Wang H."/>
        </authorList>
    </citation>
    <scope>NUCLEOTIDE SEQUENCE</scope>
    <source>
        <strain evidence="15">DSA</strain>
    </source>
</reference>
<reference evidence="15" key="2">
    <citation type="submission" date="2023-03" db="EMBL/GenBank/DDBJ databases">
        <authorList>
            <person name="Zhang Z."/>
        </authorList>
    </citation>
    <scope>NUCLEOTIDE SEQUENCE</scope>
    <source>
        <strain evidence="15">DSA</strain>
    </source>
</reference>
<evidence type="ECO:0000256" key="7">
    <source>
        <dbReference type="ARBA" id="ARBA00022801"/>
    </source>
</evidence>
<dbReference type="GO" id="GO:0051536">
    <property type="term" value="F:iron-sulfur cluster binding"/>
    <property type="evidence" value="ECO:0007669"/>
    <property type="project" value="UniProtKB-KW"/>
</dbReference>
<proteinExistence type="inferred from homology"/>
<comment type="caution">
    <text evidence="15">The sequence shown here is derived from an EMBL/GenBank/DDBJ whole genome shotgun (WGS) entry which is preliminary data.</text>
</comment>
<keyword evidence="8 13" id="KW-0269">Exonuclease</keyword>
<evidence type="ECO:0000259" key="14">
    <source>
        <dbReference type="Pfam" id="PF01930"/>
    </source>
</evidence>
<keyword evidence="7 13" id="KW-0378">Hydrolase</keyword>
<evidence type="ECO:0000256" key="2">
    <source>
        <dbReference type="ARBA" id="ARBA00009189"/>
    </source>
</evidence>
<evidence type="ECO:0000256" key="3">
    <source>
        <dbReference type="ARBA" id="ARBA00012768"/>
    </source>
</evidence>
<dbReference type="RefSeq" id="WP_304544913.1">
    <property type="nucleotide sequence ID" value="NZ_JARPTC010000024.1"/>
</dbReference>
<evidence type="ECO:0000313" key="16">
    <source>
        <dbReference type="Proteomes" id="UP001172911"/>
    </source>
</evidence>
<protein>
    <recommendedName>
        <fullName evidence="4 13">CRISPR-associated exonuclease Cas4</fullName>
        <ecNumber evidence="3 13">3.1.12.1</ecNumber>
    </recommendedName>
</protein>
<comment type="similarity">
    <text evidence="2 13">Belongs to the CRISPR-associated exonuclease Cas4 family.</text>
</comment>
<evidence type="ECO:0000256" key="13">
    <source>
        <dbReference type="RuleBase" id="RU365022"/>
    </source>
</evidence>
<comment type="cofactor">
    <cofactor evidence="13">
        <name>Mg(2+)</name>
        <dbReference type="ChEBI" id="CHEBI:18420"/>
    </cofactor>
    <cofactor evidence="13">
        <name>Mn(2+)</name>
        <dbReference type="ChEBI" id="CHEBI:29035"/>
    </cofactor>
    <text evidence="13">Mg(2+) or Mn(2+) required for ssDNA cleavage activity.</text>
</comment>
<evidence type="ECO:0000256" key="4">
    <source>
        <dbReference type="ARBA" id="ARBA00020049"/>
    </source>
</evidence>
<accession>A0AAW7ZHB7</accession>
<keyword evidence="12 13" id="KW-0464">Manganese</keyword>
<organism evidence="15 16">
    <name type="scientific">Desulforamulus aquiferis</name>
    <dbReference type="NCBI Taxonomy" id="1397668"/>
    <lineage>
        <taxon>Bacteria</taxon>
        <taxon>Bacillati</taxon>
        <taxon>Bacillota</taxon>
        <taxon>Clostridia</taxon>
        <taxon>Eubacteriales</taxon>
        <taxon>Peptococcaceae</taxon>
        <taxon>Desulforamulus</taxon>
    </lineage>
</organism>
<evidence type="ECO:0000256" key="6">
    <source>
        <dbReference type="ARBA" id="ARBA00022723"/>
    </source>
</evidence>
<dbReference type="GO" id="GO:0004527">
    <property type="term" value="F:exonuclease activity"/>
    <property type="evidence" value="ECO:0007669"/>
    <property type="project" value="UniProtKB-KW"/>
</dbReference>
<keyword evidence="16" id="KW-1185">Reference proteome</keyword>
<gene>
    <name evidence="15" type="primary">cas4</name>
    <name evidence="15" type="ORF">P6N53_15970</name>
</gene>
<dbReference type="Pfam" id="PF01930">
    <property type="entry name" value="Cas_Cas4"/>
    <property type="match status" value="1"/>
</dbReference>
<sequence>MEKQYEEEDFLALSGIQHFAYCERQWGIIHIENQWVENVRTVEGKILHERVDDPYFSETRNNVKIVRSVPIKSHTLGLYGVADVVELHLNSAAVAELAEEESLIRYSIVEYKRGKPKSDDRDEVQLCAQAICLEEMLSINIDFGYLYYGQTKHRHRVEFDNCLRKRVRELTEKMHSLYLKGETPQAKYSKQCKNCSLINVCVPEVAKYNKRTNKYLKGLIDDIKNDWSGEPL</sequence>
<dbReference type="InterPro" id="IPR013343">
    <property type="entry name" value="CRISPR-assoc_prot_Cas4"/>
</dbReference>
<dbReference type="EC" id="3.1.12.1" evidence="3 13"/>
<evidence type="ECO:0000256" key="5">
    <source>
        <dbReference type="ARBA" id="ARBA00022722"/>
    </source>
</evidence>
<dbReference type="InterPro" id="IPR022765">
    <property type="entry name" value="Dna2/Cas4_DUF83"/>
</dbReference>
<evidence type="ECO:0000256" key="11">
    <source>
        <dbReference type="ARBA" id="ARBA00023118"/>
    </source>
</evidence>
<keyword evidence="10 13" id="KW-0411">Iron-sulfur</keyword>
<comment type="function">
    <text evidence="13">CRISPR (clustered regularly interspaced short palindromic repeat) is an adaptive immune system that provides protection against mobile genetic elements (viruses, transposable elements and conjugative plasmids). CRISPR clusters contain sequences complementary to antecedent mobile elements and target invading nucleic acids. CRISPR clusters are transcribed and processed into CRISPR RNA (crRNA).</text>
</comment>
<evidence type="ECO:0000256" key="1">
    <source>
        <dbReference type="ARBA" id="ARBA00001966"/>
    </source>
</evidence>
<evidence type="ECO:0000256" key="8">
    <source>
        <dbReference type="ARBA" id="ARBA00022839"/>
    </source>
</evidence>
<dbReference type="AlphaFoldDB" id="A0AAW7ZHB7"/>
<dbReference type="Gene3D" id="3.90.320.10">
    <property type="match status" value="1"/>
</dbReference>
<dbReference type="EMBL" id="JARPTC010000024">
    <property type="protein sequence ID" value="MDO7788726.1"/>
    <property type="molecule type" value="Genomic_DNA"/>
</dbReference>
<dbReference type="GO" id="GO:0046872">
    <property type="term" value="F:metal ion binding"/>
    <property type="evidence" value="ECO:0007669"/>
    <property type="project" value="UniProtKB-KW"/>
</dbReference>
<evidence type="ECO:0000256" key="12">
    <source>
        <dbReference type="ARBA" id="ARBA00023211"/>
    </source>
</evidence>
<keyword evidence="9 13" id="KW-0408">Iron</keyword>
<dbReference type="GO" id="GO:0051607">
    <property type="term" value="P:defense response to virus"/>
    <property type="evidence" value="ECO:0007669"/>
    <property type="project" value="UniProtKB-KW"/>
</dbReference>
<keyword evidence="11 13" id="KW-0051">Antiviral defense</keyword>
<keyword evidence="6 13" id="KW-0479">Metal-binding</keyword>
<comment type="cofactor">
    <cofactor evidence="13">
        <name>iron-sulfur cluster</name>
        <dbReference type="ChEBI" id="CHEBI:30408"/>
    </cofactor>
</comment>